<dbReference type="Pfam" id="PF04403">
    <property type="entry name" value="PqiA"/>
    <property type="match status" value="1"/>
</dbReference>
<feature type="transmembrane region" description="Helical" evidence="2">
    <location>
        <begin position="48"/>
        <end position="66"/>
    </location>
</feature>
<organism evidence="3 4">
    <name type="scientific">Oharaeibacter diazotrophicus</name>
    <dbReference type="NCBI Taxonomy" id="1920512"/>
    <lineage>
        <taxon>Bacteria</taxon>
        <taxon>Pseudomonadati</taxon>
        <taxon>Pseudomonadota</taxon>
        <taxon>Alphaproteobacteria</taxon>
        <taxon>Hyphomicrobiales</taxon>
        <taxon>Pleomorphomonadaceae</taxon>
        <taxon>Oharaeibacter</taxon>
    </lineage>
</organism>
<dbReference type="EMBL" id="SNXY01000006">
    <property type="protein sequence ID" value="TDP87527.1"/>
    <property type="molecule type" value="Genomic_DNA"/>
</dbReference>
<keyword evidence="2" id="KW-0472">Membrane</keyword>
<sequence>MSRQASSRTVGTTTRGFLLRSPDGPPRPVGRRAPPCILAAMRNALPSLLILVAALLLPLGLVLPILRLDRLWFLTEEPSLVDVVVGLHADGDLPLAAVVALASILFPAVKLVALQLAAAGVSGPPVRHLHALGRWSMMDVVVVALVVFAAKTSGLAEAVTEPGLWAYAGSTVAAAVAALLLERGAPGLTDPAAAPPR</sequence>
<keyword evidence="2" id="KW-0812">Transmembrane</keyword>
<keyword evidence="4" id="KW-1185">Reference proteome</keyword>
<evidence type="ECO:0000256" key="1">
    <source>
        <dbReference type="SAM" id="MobiDB-lite"/>
    </source>
</evidence>
<comment type="caution">
    <text evidence="3">The sequence shown here is derived from an EMBL/GenBank/DDBJ whole genome shotgun (WGS) entry which is preliminary data.</text>
</comment>
<gene>
    <name evidence="3" type="ORF">EDD54_1424</name>
</gene>
<dbReference type="Proteomes" id="UP000294547">
    <property type="component" value="Unassembled WGS sequence"/>
</dbReference>
<feature type="compositionally biased region" description="Polar residues" evidence="1">
    <location>
        <begin position="1"/>
        <end position="15"/>
    </location>
</feature>
<dbReference type="AlphaFoldDB" id="A0A4R6RN93"/>
<reference evidence="3 4" key="1">
    <citation type="submission" date="2019-03" db="EMBL/GenBank/DDBJ databases">
        <title>Genomic Encyclopedia of Type Strains, Phase IV (KMG-IV): sequencing the most valuable type-strain genomes for metagenomic binning, comparative biology and taxonomic classification.</title>
        <authorList>
            <person name="Goeker M."/>
        </authorList>
    </citation>
    <scope>NUCLEOTIDE SEQUENCE [LARGE SCALE GENOMIC DNA]</scope>
    <source>
        <strain evidence="3 4">DSM 102969</strain>
    </source>
</reference>
<evidence type="ECO:0000313" key="3">
    <source>
        <dbReference type="EMBL" id="TDP87527.1"/>
    </source>
</evidence>
<evidence type="ECO:0000256" key="2">
    <source>
        <dbReference type="SAM" id="Phobius"/>
    </source>
</evidence>
<feature type="transmembrane region" description="Helical" evidence="2">
    <location>
        <begin position="131"/>
        <end position="150"/>
    </location>
</feature>
<feature type="transmembrane region" description="Helical" evidence="2">
    <location>
        <begin position="95"/>
        <end position="119"/>
    </location>
</feature>
<feature type="region of interest" description="Disordered" evidence="1">
    <location>
        <begin position="1"/>
        <end position="29"/>
    </location>
</feature>
<keyword evidence="2" id="KW-1133">Transmembrane helix</keyword>
<protein>
    <submittedName>
        <fullName evidence="3">Paraquat-inducible protein A</fullName>
    </submittedName>
</protein>
<accession>A0A4R6RN93</accession>
<proteinExistence type="predicted"/>
<dbReference type="InterPro" id="IPR007498">
    <property type="entry name" value="PqiA-like"/>
</dbReference>
<feature type="transmembrane region" description="Helical" evidence="2">
    <location>
        <begin position="162"/>
        <end position="181"/>
    </location>
</feature>
<name>A0A4R6RN93_9HYPH</name>
<evidence type="ECO:0000313" key="4">
    <source>
        <dbReference type="Proteomes" id="UP000294547"/>
    </source>
</evidence>